<dbReference type="SMART" id="SM00418">
    <property type="entry name" value="HTH_ARSR"/>
    <property type="match status" value="1"/>
</dbReference>
<dbReference type="RefSeq" id="WP_066620945.1">
    <property type="nucleotide sequence ID" value="NZ_FQXL01000004.1"/>
</dbReference>
<dbReference type="InterPro" id="IPR001845">
    <property type="entry name" value="HTH_ArsR_DNA-bd_dom"/>
</dbReference>
<dbReference type="GO" id="GO:0003677">
    <property type="term" value="F:DNA binding"/>
    <property type="evidence" value="ECO:0007669"/>
    <property type="project" value="UniProtKB-KW"/>
</dbReference>
<dbReference type="STRING" id="1121326.CLMAG_17480"/>
<comment type="caution">
    <text evidence="5">The sequence shown here is derived from an EMBL/GenBank/DDBJ whole genome shotgun (WGS) entry which is preliminary data.</text>
</comment>
<evidence type="ECO:0000313" key="5">
    <source>
        <dbReference type="EMBL" id="KZL91942.1"/>
    </source>
</evidence>
<dbReference type="PANTHER" id="PTHR33154:SF18">
    <property type="entry name" value="ARSENICAL RESISTANCE OPERON REPRESSOR"/>
    <property type="match status" value="1"/>
</dbReference>
<feature type="domain" description="HTH arsR-type" evidence="4">
    <location>
        <begin position="1"/>
        <end position="93"/>
    </location>
</feature>
<evidence type="ECO:0000313" key="6">
    <source>
        <dbReference type="Proteomes" id="UP000076603"/>
    </source>
</evidence>
<sequence>MNQDDLAVKIFKALGHPVRFKIMKFLCNGPKCVCKLNEEFEYSQANLSQHLRILKDAGLVKNEKVGLEVHYRLYNDNVKNIVDNVEKYVLDYVNNIKETGLV</sequence>
<dbReference type="NCBIfam" id="NF033788">
    <property type="entry name" value="HTH_metalloreg"/>
    <property type="match status" value="1"/>
</dbReference>
<dbReference type="AlphaFoldDB" id="A0A161YMN6"/>
<keyword evidence="3" id="KW-0804">Transcription</keyword>
<keyword evidence="1" id="KW-0805">Transcription regulation</keyword>
<accession>A0A161YMN6</accession>
<dbReference type="CDD" id="cd00090">
    <property type="entry name" value="HTH_ARSR"/>
    <property type="match status" value="1"/>
</dbReference>
<gene>
    <name evidence="5" type="primary">smtB_1</name>
    <name evidence="5" type="ORF">CLMAG_17480</name>
</gene>
<dbReference type="PROSITE" id="PS50987">
    <property type="entry name" value="HTH_ARSR_2"/>
    <property type="match status" value="1"/>
</dbReference>
<dbReference type="InterPro" id="IPR011991">
    <property type="entry name" value="ArsR-like_HTH"/>
</dbReference>
<reference evidence="5 6" key="1">
    <citation type="submission" date="2016-04" db="EMBL/GenBank/DDBJ databases">
        <title>Genome sequence of Clostridium magnum DSM 2767.</title>
        <authorList>
            <person name="Poehlein A."/>
            <person name="Uhlig R."/>
            <person name="Fischer R."/>
            <person name="Bahl H."/>
            <person name="Daniel R."/>
        </authorList>
    </citation>
    <scope>NUCLEOTIDE SEQUENCE [LARGE SCALE GENOMIC DNA]</scope>
    <source>
        <strain evidence="5 6">DSM 2767</strain>
    </source>
</reference>
<dbReference type="Proteomes" id="UP000076603">
    <property type="component" value="Unassembled WGS sequence"/>
</dbReference>
<dbReference type="EMBL" id="LWAE01000002">
    <property type="protein sequence ID" value="KZL91942.1"/>
    <property type="molecule type" value="Genomic_DNA"/>
</dbReference>
<dbReference type="Pfam" id="PF01022">
    <property type="entry name" value="HTH_5"/>
    <property type="match status" value="1"/>
</dbReference>
<keyword evidence="6" id="KW-1185">Reference proteome</keyword>
<evidence type="ECO:0000256" key="2">
    <source>
        <dbReference type="ARBA" id="ARBA00023125"/>
    </source>
</evidence>
<evidence type="ECO:0000256" key="1">
    <source>
        <dbReference type="ARBA" id="ARBA00023015"/>
    </source>
</evidence>
<dbReference type="PATRIC" id="fig|1121326.3.peg.1730"/>
<dbReference type="OrthoDB" id="9798835at2"/>
<dbReference type="Gene3D" id="1.10.10.10">
    <property type="entry name" value="Winged helix-like DNA-binding domain superfamily/Winged helix DNA-binding domain"/>
    <property type="match status" value="1"/>
</dbReference>
<protein>
    <submittedName>
        <fullName evidence="5">HTH-type transcriptional repressor SmtB</fullName>
    </submittedName>
</protein>
<dbReference type="GO" id="GO:0003700">
    <property type="term" value="F:DNA-binding transcription factor activity"/>
    <property type="evidence" value="ECO:0007669"/>
    <property type="project" value="InterPro"/>
</dbReference>
<dbReference type="PANTHER" id="PTHR33154">
    <property type="entry name" value="TRANSCRIPTIONAL REGULATOR, ARSR FAMILY"/>
    <property type="match status" value="1"/>
</dbReference>
<dbReference type="InterPro" id="IPR036388">
    <property type="entry name" value="WH-like_DNA-bd_sf"/>
</dbReference>
<organism evidence="5 6">
    <name type="scientific">Clostridium magnum DSM 2767</name>
    <dbReference type="NCBI Taxonomy" id="1121326"/>
    <lineage>
        <taxon>Bacteria</taxon>
        <taxon>Bacillati</taxon>
        <taxon>Bacillota</taxon>
        <taxon>Clostridia</taxon>
        <taxon>Eubacteriales</taxon>
        <taxon>Clostridiaceae</taxon>
        <taxon>Clostridium</taxon>
    </lineage>
</organism>
<dbReference type="PRINTS" id="PR00778">
    <property type="entry name" value="HTHARSR"/>
</dbReference>
<dbReference type="InterPro" id="IPR051081">
    <property type="entry name" value="HTH_MetalResp_TranReg"/>
</dbReference>
<evidence type="ECO:0000259" key="4">
    <source>
        <dbReference type="PROSITE" id="PS50987"/>
    </source>
</evidence>
<proteinExistence type="predicted"/>
<dbReference type="SUPFAM" id="SSF46785">
    <property type="entry name" value="Winged helix' DNA-binding domain"/>
    <property type="match status" value="1"/>
</dbReference>
<name>A0A161YMN6_9CLOT</name>
<evidence type="ECO:0000256" key="3">
    <source>
        <dbReference type="ARBA" id="ARBA00023163"/>
    </source>
</evidence>
<dbReference type="InterPro" id="IPR036390">
    <property type="entry name" value="WH_DNA-bd_sf"/>
</dbReference>
<keyword evidence="2" id="KW-0238">DNA-binding</keyword>